<dbReference type="InterPro" id="IPR011109">
    <property type="entry name" value="DNA_bind_recombinase_dom"/>
</dbReference>
<protein>
    <submittedName>
        <fullName evidence="4">Recombinase family protein</fullName>
    </submittedName>
</protein>
<dbReference type="PROSITE" id="PS51737">
    <property type="entry name" value="RECOMBINASE_DNA_BIND"/>
    <property type="match status" value="1"/>
</dbReference>
<organism evidence="4 5">
    <name type="scientific">Adhaeribacter soli</name>
    <dbReference type="NCBI Taxonomy" id="2607655"/>
    <lineage>
        <taxon>Bacteria</taxon>
        <taxon>Pseudomonadati</taxon>
        <taxon>Bacteroidota</taxon>
        <taxon>Cytophagia</taxon>
        <taxon>Cytophagales</taxon>
        <taxon>Hymenobacteraceae</taxon>
        <taxon>Adhaeribacter</taxon>
    </lineage>
</organism>
<dbReference type="CDD" id="cd00338">
    <property type="entry name" value="Ser_Recombinase"/>
    <property type="match status" value="1"/>
</dbReference>
<dbReference type="Proteomes" id="UP000326570">
    <property type="component" value="Unassembled WGS sequence"/>
</dbReference>
<dbReference type="GO" id="GO:0000150">
    <property type="term" value="F:DNA strand exchange activity"/>
    <property type="evidence" value="ECO:0007669"/>
    <property type="project" value="InterPro"/>
</dbReference>
<evidence type="ECO:0000256" key="1">
    <source>
        <dbReference type="SAM" id="Coils"/>
    </source>
</evidence>
<name>A0A5N1INI1_9BACT</name>
<dbReference type="Gene3D" id="3.90.1750.20">
    <property type="entry name" value="Putative Large Serine Recombinase, Chain B, Domain 2"/>
    <property type="match status" value="1"/>
</dbReference>
<accession>A0A5N1INI1</accession>
<dbReference type="InterPro" id="IPR036162">
    <property type="entry name" value="Resolvase-like_N_sf"/>
</dbReference>
<dbReference type="GO" id="GO:0003677">
    <property type="term" value="F:DNA binding"/>
    <property type="evidence" value="ECO:0007669"/>
    <property type="project" value="InterPro"/>
</dbReference>
<keyword evidence="1" id="KW-0175">Coiled coil</keyword>
<dbReference type="Gene3D" id="3.40.50.1390">
    <property type="entry name" value="Resolvase, N-terminal catalytic domain"/>
    <property type="match status" value="1"/>
</dbReference>
<keyword evidence="5" id="KW-1185">Reference proteome</keyword>
<dbReference type="EMBL" id="VTWT01000014">
    <property type="protein sequence ID" value="KAA9325040.1"/>
    <property type="molecule type" value="Genomic_DNA"/>
</dbReference>
<dbReference type="InterPro" id="IPR050639">
    <property type="entry name" value="SSR_resolvase"/>
</dbReference>
<dbReference type="SUPFAM" id="SSF53041">
    <property type="entry name" value="Resolvase-like"/>
    <property type="match status" value="1"/>
</dbReference>
<evidence type="ECO:0000313" key="4">
    <source>
        <dbReference type="EMBL" id="KAA9325040.1"/>
    </source>
</evidence>
<proteinExistence type="predicted"/>
<reference evidence="4 5" key="1">
    <citation type="submission" date="2019-09" db="EMBL/GenBank/DDBJ databases">
        <title>Genome sequence of Adhaeribacter sp. M2.</title>
        <authorList>
            <person name="Srinivasan S."/>
        </authorList>
    </citation>
    <scope>NUCLEOTIDE SEQUENCE [LARGE SCALE GENOMIC DNA]</scope>
    <source>
        <strain evidence="4 5">M2</strain>
    </source>
</reference>
<feature type="domain" description="Resolvase/invertase-type recombinase catalytic" evidence="2">
    <location>
        <begin position="5"/>
        <end position="153"/>
    </location>
</feature>
<dbReference type="Pfam" id="PF07508">
    <property type="entry name" value="Recombinase"/>
    <property type="match status" value="1"/>
</dbReference>
<evidence type="ECO:0000259" key="2">
    <source>
        <dbReference type="PROSITE" id="PS51736"/>
    </source>
</evidence>
<dbReference type="Pfam" id="PF00239">
    <property type="entry name" value="Resolvase"/>
    <property type="match status" value="1"/>
</dbReference>
<dbReference type="PANTHER" id="PTHR30461:SF23">
    <property type="entry name" value="DNA RECOMBINASE-RELATED"/>
    <property type="match status" value="1"/>
</dbReference>
<dbReference type="InterPro" id="IPR006119">
    <property type="entry name" value="Resolv_N"/>
</dbReference>
<evidence type="ECO:0000313" key="5">
    <source>
        <dbReference type="Proteomes" id="UP000326570"/>
    </source>
</evidence>
<gene>
    <name evidence="4" type="ORF">F0P94_19235</name>
</gene>
<dbReference type="InterPro" id="IPR038109">
    <property type="entry name" value="DNA_bind_recomb_sf"/>
</dbReference>
<evidence type="ECO:0000259" key="3">
    <source>
        <dbReference type="PROSITE" id="PS51737"/>
    </source>
</evidence>
<comment type="caution">
    <text evidence="4">The sequence shown here is derived from an EMBL/GenBank/DDBJ whole genome shotgun (WGS) entry which is preliminary data.</text>
</comment>
<dbReference type="SMART" id="SM00857">
    <property type="entry name" value="Resolvase"/>
    <property type="match status" value="1"/>
</dbReference>
<dbReference type="AlphaFoldDB" id="A0A5N1INI1"/>
<dbReference type="PANTHER" id="PTHR30461">
    <property type="entry name" value="DNA-INVERTASE FROM LAMBDOID PROPHAGE"/>
    <property type="match status" value="1"/>
</dbReference>
<feature type="coiled-coil region" evidence="1">
    <location>
        <begin position="347"/>
        <end position="420"/>
    </location>
</feature>
<dbReference type="RefSeq" id="WP_150906136.1">
    <property type="nucleotide sequence ID" value="NZ_VTWT01000014.1"/>
</dbReference>
<dbReference type="PROSITE" id="PS51736">
    <property type="entry name" value="RECOMBINASES_3"/>
    <property type="match status" value="1"/>
</dbReference>
<feature type="domain" description="Recombinase" evidence="3">
    <location>
        <begin position="160"/>
        <end position="268"/>
    </location>
</feature>
<sequence length="516" mass="59994">MAQRKAVIYTRVSTDDQAERGFSLKDQEIRLRRYCRENNIEIEAHYQDDHSAKNFNRPKFKEFLSAVKAKEIKPDLFLCVRMDRFSRNVEESLAMIKVLKSFGITFKTLENDVNLDQPENLIPFFLNMLLPQVENERRGLNTKRGMRQAKREGRWVGTPPKGYSFVKERGRPVLVPNSDAQFVISGFEEVAKGLSSTEQIRFALRKRGFVCSKNQFYNILRNPIYIGRIRIEAFKDEPEEIVNGQHAPLVGEELFYQVQDALAGRKRKAPKKSCINENLPLRGYLICPRCGNGLTGSGSVGRAKIKYYYYHCQHGCKERFRADEAEVSFLNYLSSFNPPDEVKELFIKIVEERAEGDENEMEKEVQAIESEVKKYQERLQSLEDKFIDDLIDRGAYLTNKARYNEQVENLLRKKDELQNTDSSFQKYFKFGITLIGQLRTFYRYSSPEVKQKIVGSIFPQKLIFKESSYRTTQPNEFFKVIMLRTNELEGLKKAKATPESGLYYRAPPLGLEPRTP</sequence>